<evidence type="ECO:0000313" key="2">
    <source>
        <dbReference type="Proteomes" id="UP001432059"/>
    </source>
</evidence>
<name>A0AAU0F4D6_9FLAO</name>
<evidence type="ECO:0000313" key="1">
    <source>
        <dbReference type="EMBL" id="WOC53104.1"/>
    </source>
</evidence>
<accession>A0AAU0F4D6</accession>
<dbReference type="EMBL" id="CP136427">
    <property type="protein sequence ID" value="WOC53104.1"/>
    <property type="molecule type" value="Genomic_DNA"/>
</dbReference>
<dbReference type="KEGG" id="bpor:BPO_p0021"/>
<organism evidence="1 2">
    <name type="scientific">Bergeyella porcorum</name>
    <dbReference type="NCBI Taxonomy" id="1735111"/>
    <lineage>
        <taxon>Bacteria</taxon>
        <taxon>Pseudomonadati</taxon>
        <taxon>Bacteroidota</taxon>
        <taxon>Flavobacteriia</taxon>
        <taxon>Flavobacteriales</taxon>
        <taxon>Weeksellaceae</taxon>
        <taxon>Bergeyella</taxon>
    </lineage>
</organism>
<reference evidence="1" key="1">
    <citation type="submission" date="2023-10" db="EMBL/GenBank/DDBJ databases">
        <title>Characterization and whole genome sequencing of a novel strain of Bergeyella porcorum QD2021 isolated from pig.</title>
        <authorList>
            <person name="Liu G."/>
            <person name="Chen C."/>
            <person name="Han X."/>
        </authorList>
    </citation>
    <scope>NUCLEOTIDE SEQUENCE</scope>
    <source>
        <strain evidence="1">QD2021</strain>
        <plasmid evidence="1">pQD2021</plasmid>
    </source>
</reference>
<keyword evidence="2" id="KW-1185">Reference proteome</keyword>
<geneLocation type="plasmid" evidence="1 2">
    <name>pQD2021</name>
</geneLocation>
<sequence length="79" mass="8808">MVLQKQHYPEYAIINVYARVKTPQQGMDGGKKELYFGAEGVKLSYKGKIIGDAKLSLLGDVFIPFNKNEWMLTLEGGGN</sequence>
<dbReference type="AlphaFoldDB" id="A0AAU0F4D6"/>
<gene>
    <name evidence="1" type="ORF">BPO_p0021</name>
</gene>
<proteinExistence type="predicted"/>
<protein>
    <submittedName>
        <fullName evidence="1">Uncharacterized protein</fullName>
    </submittedName>
</protein>
<dbReference type="Proteomes" id="UP001432059">
    <property type="component" value="Plasmid pQD2021"/>
</dbReference>
<keyword evidence="1" id="KW-0614">Plasmid</keyword>